<evidence type="ECO:0000256" key="1">
    <source>
        <dbReference type="ARBA" id="ARBA00022729"/>
    </source>
</evidence>
<keyword evidence="4" id="KW-0393">Immunoglobulin domain</keyword>
<proteinExistence type="predicted"/>
<dbReference type="InterPro" id="IPR036179">
    <property type="entry name" value="Ig-like_dom_sf"/>
</dbReference>
<dbReference type="InterPro" id="IPR003598">
    <property type="entry name" value="Ig_sub2"/>
</dbReference>
<feature type="domain" description="Ig-like" evidence="5">
    <location>
        <begin position="34"/>
        <end position="117"/>
    </location>
</feature>
<reference evidence="6" key="1">
    <citation type="submission" date="2021-03" db="EMBL/GenBank/DDBJ databases">
        <authorList>
            <person name="Bekaert M."/>
        </authorList>
    </citation>
    <scope>NUCLEOTIDE SEQUENCE</scope>
</reference>
<feature type="domain" description="Ig-like" evidence="5">
    <location>
        <begin position="128"/>
        <end position="228"/>
    </location>
</feature>
<gene>
    <name evidence="6" type="ORF">MEDL_48734</name>
</gene>
<dbReference type="OrthoDB" id="6244967at2759"/>
<protein>
    <submittedName>
        <fullName evidence="6">NRCAM</fullName>
    </submittedName>
</protein>
<evidence type="ECO:0000313" key="6">
    <source>
        <dbReference type="EMBL" id="CAG2236223.1"/>
    </source>
</evidence>
<dbReference type="Gene3D" id="2.60.40.10">
    <property type="entry name" value="Immunoglobulins"/>
    <property type="match status" value="4"/>
</dbReference>
<keyword evidence="3" id="KW-1015">Disulfide bond</keyword>
<dbReference type="InterPro" id="IPR013098">
    <property type="entry name" value="Ig_I-set"/>
</dbReference>
<organism evidence="6 7">
    <name type="scientific">Mytilus edulis</name>
    <name type="common">Blue mussel</name>
    <dbReference type="NCBI Taxonomy" id="6550"/>
    <lineage>
        <taxon>Eukaryota</taxon>
        <taxon>Metazoa</taxon>
        <taxon>Spiralia</taxon>
        <taxon>Lophotrochozoa</taxon>
        <taxon>Mollusca</taxon>
        <taxon>Bivalvia</taxon>
        <taxon>Autobranchia</taxon>
        <taxon>Pteriomorphia</taxon>
        <taxon>Mytilida</taxon>
        <taxon>Mytiloidea</taxon>
        <taxon>Mytilidae</taxon>
        <taxon>Mytilinae</taxon>
        <taxon>Mytilus</taxon>
    </lineage>
</organism>
<dbReference type="Pfam" id="PF13927">
    <property type="entry name" value="Ig_3"/>
    <property type="match status" value="2"/>
</dbReference>
<keyword evidence="2" id="KW-0677">Repeat</keyword>
<dbReference type="SUPFAM" id="SSF48726">
    <property type="entry name" value="Immunoglobulin"/>
    <property type="match status" value="4"/>
</dbReference>
<dbReference type="PROSITE" id="PS50835">
    <property type="entry name" value="IG_LIKE"/>
    <property type="match status" value="4"/>
</dbReference>
<dbReference type="InterPro" id="IPR003599">
    <property type="entry name" value="Ig_sub"/>
</dbReference>
<accession>A0A8S3TXW0</accession>
<dbReference type="PANTHER" id="PTHR12231">
    <property type="entry name" value="CTX-RELATED TYPE I TRANSMEMBRANE PROTEIN"/>
    <property type="match status" value="1"/>
</dbReference>
<dbReference type="Pfam" id="PF07679">
    <property type="entry name" value="I-set"/>
    <property type="match status" value="1"/>
</dbReference>
<dbReference type="InterPro" id="IPR051170">
    <property type="entry name" value="Neural/epithelial_adhesion"/>
</dbReference>
<dbReference type="AlphaFoldDB" id="A0A8S3TXW0"/>
<feature type="domain" description="Ig-like" evidence="5">
    <location>
        <begin position="353"/>
        <end position="429"/>
    </location>
</feature>
<comment type="caution">
    <text evidence="6">The sequence shown here is derived from an EMBL/GenBank/DDBJ whole genome shotgun (WGS) entry which is preliminary data.</text>
</comment>
<feature type="domain" description="Ig-like" evidence="5">
    <location>
        <begin position="250"/>
        <end position="334"/>
    </location>
</feature>
<sequence>MNTTSAQEGKSERVENREEINSHIYTQKDHNCPPSIKETGVREVYFKEGEKMKLSCVANGVPRPQWTKNGKVFDLSRHKGRIAMQSNSDTLLMKRTKRRDEGVYQCEAWNIEGVSLSDKIKVKKAKLEDFIDTKDVTLKVKRGQSVKISCIVPLSTPKANVSWVLWSLIDASVTQVNFDDRRFTKDQEGNLYITNVKDEDYENGRLYVCMASNDVAGHTTFSNGTVISPIGKKGCIIVNSAINVHIFVRPHLMWASPEETIGIMGDPLKLKCIFGGNPSPIIQWSFSNNNNNLLVKNKTGISIDGQELGFYRLQLTDRGKYTCYVEDPTGDRIEHVINLIVKARPFWLEGGQPSDIHVESRRGTVATFSCKAGGFPTPDVHWYINGVSLKESNISAMSENRFQNPNDCTVTITDIRLTDAMVLQCNASNMFGYLFSDFYLNVFGKIL</sequence>
<evidence type="ECO:0000259" key="5">
    <source>
        <dbReference type="PROSITE" id="PS50835"/>
    </source>
</evidence>
<evidence type="ECO:0000256" key="3">
    <source>
        <dbReference type="ARBA" id="ARBA00023157"/>
    </source>
</evidence>
<dbReference type="PIRSF" id="PIRSF000615">
    <property type="entry name" value="TyrPK_CSF1-R"/>
    <property type="match status" value="1"/>
</dbReference>
<evidence type="ECO:0000256" key="4">
    <source>
        <dbReference type="ARBA" id="ARBA00023319"/>
    </source>
</evidence>
<name>A0A8S3TXW0_MYTED</name>
<dbReference type="CDD" id="cd00096">
    <property type="entry name" value="Ig"/>
    <property type="match status" value="1"/>
</dbReference>
<dbReference type="EMBL" id="CAJPWZ010002343">
    <property type="protein sequence ID" value="CAG2236223.1"/>
    <property type="molecule type" value="Genomic_DNA"/>
</dbReference>
<dbReference type="InterPro" id="IPR013783">
    <property type="entry name" value="Ig-like_fold"/>
</dbReference>
<dbReference type="SMART" id="SM00409">
    <property type="entry name" value="IG"/>
    <property type="match status" value="4"/>
</dbReference>
<keyword evidence="7" id="KW-1185">Reference proteome</keyword>
<dbReference type="SMART" id="SM00408">
    <property type="entry name" value="IGc2"/>
    <property type="match status" value="4"/>
</dbReference>
<evidence type="ECO:0000313" key="7">
    <source>
        <dbReference type="Proteomes" id="UP000683360"/>
    </source>
</evidence>
<dbReference type="Proteomes" id="UP000683360">
    <property type="component" value="Unassembled WGS sequence"/>
</dbReference>
<dbReference type="PANTHER" id="PTHR12231:SF253">
    <property type="entry name" value="DPR-INTERACTING PROTEIN ETA, ISOFORM B-RELATED"/>
    <property type="match status" value="1"/>
</dbReference>
<dbReference type="InterPro" id="IPR007110">
    <property type="entry name" value="Ig-like_dom"/>
</dbReference>
<evidence type="ECO:0000256" key="2">
    <source>
        <dbReference type="ARBA" id="ARBA00022737"/>
    </source>
</evidence>
<keyword evidence="1" id="KW-0732">Signal</keyword>